<sequence>MTGCEKVIVETGHSDGTTDVRDGIQNGRPLGKQFFG</sequence>
<evidence type="ECO:0000313" key="3">
    <source>
        <dbReference type="Proteomes" id="UP000588647"/>
    </source>
</evidence>
<accession>A0A7W6MMX1</accession>
<organism evidence="2 3">
    <name type="scientific">Aurantimonas endophytica</name>
    <dbReference type="NCBI Taxonomy" id="1522175"/>
    <lineage>
        <taxon>Bacteria</taxon>
        <taxon>Pseudomonadati</taxon>
        <taxon>Pseudomonadota</taxon>
        <taxon>Alphaproteobacteria</taxon>
        <taxon>Hyphomicrobiales</taxon>
        <taxon>Aurantimonadaceae</taxon>
        <taxon>Aurantimonas</taxon>
    </lineage>
</organism>
<evidence type="ECO:0000256" key="1">
    <source>
        <dbReference type="SAM" id="MobiDB-lite"/>
    </source>
</evidence>
<comment type="caution">
    <text evidence="2">The sequence shown here is derived from an EMBL/GenBank/DDBJ whole genome shotgun (WGS) entry which is preliminary data.</text>
</comment>
<reference evidence="2 3" key="1">
    <citation type="submission" date="2020-08" db="EMBL/GenBank/DDBJ databases">
        <title>Genomic Encyclopedia of Type Strains, Phase IV (KMG-IV): sequencing the most valuable type-strain genomes for metagenomic binning, comparative biology and taxonomic classification.</title>
        <authorList>
            <person name="Goeker M."/>
        </authorList>
    </citation>
    <scope>NUCLEOTIDE SEQUENCE [LARGE SCALE GENOMIC DNA]</scope>
    <source>
        <strain evidence="2 3">DSM 103570</strain>
    </source>
</reference>
<name>A0A7W6MMX1_9HYPH</name>
<dbReference type="EMBL" id="JACIEM010000001">
    <property type="protein sequence ID" value="MBB4001263.1"/>
    <property type="molecule type" value="Genomic_DNA"/>
</dbReference>
<proteinExistence type="predicted"/>
<keyword evidence="3" id="KW-1185">Reference proteome</keyword>
<dbReference type="AlphaFoldDB" id="A0A7W6MMX1"/>
<feature type="region of interest" description="Disordered" evidence="1">
    <location>
        <begin position="1"/>
        <end position="36"/>
    </location>
</feature>
<evidence type="ECO:0000313" key="2">
    <source>
        <dbReference type="EMBL" id="MBB4001263.1"/>
    </source>
</evidence>
<feature type="compositionally biased region" description="Basic and acidic residues" evidence="1">
    <location>
        <begin position="12"/>
        <end position="22"/>
    </location>
</feature>
<dbReference type="Proteomes" id="UP000588647">
    <property type="component" value="Unassembled WGS sequence"/>
</dbReference>
<protein>
    <submittedName>
        <fullName evidence="2">Uncharacterized protein</fullName>
    </submittedName>
</protein>
<gene>
    <name evidence="2" type="ORF">GGR03_000310</name>
</gene>